<dbReference type="InterPro" id="IPR002668">
    <property type="entry name" value="CNT_N_dom"/>
</dbReference>
<feature type="transmembrane region" description="Helical" evidence="7">
    <location>
        <begin position="192"/>
        <end position="211"/>
    </location>
</feature>
<comment type="caution">
    <text evidence="11">The sequence shown here is derived from an EMBL/GenBank/DDBJ whole genome shotgun (WGS) entry which is preliminary data.</text>
</comment>
<evidence type="ECO:0000256" key="3">
    <source>
        <dbReference type="ARBA" id="ARBA00022475"/>
    </source>
</evidence>
<feature type="domain" description="Concentrative nucleoside transporter N-terminal" evidence="8">
    <location>
        <begin position="169"/>
        <end position="240"/>
    </location>
</feature>
<evidence type="ECO:0000259" key="10">
    <source>
        <dbReference type="Pfam" id="PF07670"/>
    </source>
</evidence>
<dbReference type="OrthoDB" id="6075923at2759"/>
<feature type="transmembrane region" description="Helical" evidence="7">
    <location>
        <begin position="134"/>
        <end position="155"/>
    </location>
</feature>
<dbReference type="PANTHER" id="PTHR10590">
    <property type="entry name" value="SODIUM/NUCLEOSIDE COTRANSPORTER"/>
    <property type="match status" value="1"/>
</dbReference>
<feature type="transmembrane region" description="Helical" evidence="7">
    <location>
        <begin position="511"/>
        <end position="533"/>
    </location>
</feature>
<feature type="transmembrane region" description="Helical" evidence="7">
    <location>
        <begin position="86"/>
        <end position="106"/>
    </location>
</feature>
<protein>
    <recommendedName>
        <fullName evidence="7">Sodium/nucleoside cotransporter</fullName>
    </recommendedName>
</protein>
<dbReference type="Pfam" id="PF07662">
    <property type="entry name" value="Nucleos_tra2_C"/>
    <property type="match status" value="1"/>
</dbReference>
<comment type="similarity">
    <text evidence="2 7">Belongs to the concentrative nucleoside transporter (CNT) (TC 2.A.41) family.</text>
</comment>
<dbReference type="GO" id="GO:0005415">
    <property type="term" value="F:nucleoside:sodium symporter activity"/>
    <property type="evidence" value="ECO:0007669"/>
    <property type="project" value="TreeGrafter"/>
</dbReference>
<keyword evidence="7" id="KW-0813">Transport</keyword>
<evidence type="ECO:0000313" key="11">
    <source>
        <dbReference type="EMBL" id="CAH2015189.1"/>
    </source>
</evidence>
<dbReference type="Pfam" id="PF01773">
    <property type="entry name" value="Nucleos_tra2_N"/>
    <property type="match status" value="1"/>
</dbReference>
<keyword evidence="4 7" id="KW-0812">Transmembrane</keyword>
<feature type="transmembrane region" description="Helical" evidence="7">
    <location>
        <begin position="545"/>
        <end position="566"/>
    </location>
</feature>
<evidence type="ECO:0000256" key="5">
    <source>
        <dbReference type="ARBA" id="ARBA00022989"/>
    </source>
</evidence>
<dbReference type="PANTHER" id="PTHR10590:SF4">
    <property type="entry name" value="SOLUTE CARRIER FAMILY 28 MEMBER 3"/>
    <property type="match status" value="1"/>
</dbReference>
<evidence type="ECO:0000256" key="6">
    <source>
        <dbReference type="ARBA" id="ARBA00023136"/>
    </source>
</evidence>
<comment type="subcellular location">
    <subcellularLocation>
        <location evidence="1">Cell membrane</location>
        <topology evidence="1">Multi-pass membrane protein</topology>
    </subcellularLocation>
</comment>
<organism evidence="11 12">
    <name type="scientific">Acanthoscelides obtectus</name>
    <name type="common">Bean weevil</name>
    <name type="synonym">Bruchus obtectus</name>
    <dbReference type="NCBI Taxonomy" id="200917"/>
    <lineage>
        <taxon>Eukaryota</taxon>
        <taxon>Metazoa</taxon>
        <taxon>Ecdysozoa</taxon>
        <taxon>Arthropoda</taxon>
        <taxon>Hexapoda</taxon>
        <taxon>Insecta</taxon>
        <taxon>Pterygota</taxon>
        <taxon>Neoptera</taxon>
        <taxon>Endopterygota</taxon>
        <taxon>Coleoptera</taxon>
        <taxon>Polyphaga</taxon>
        <taxon>Cucujiformia</taxon>
        <taxon>Chrysomeloidea</taxon>
        <taxon>Chrysomelidae</taxon>
        <taxon>Bruchinae</taxon>
        <taxon>Bruchini</taxon>
        <taxon>Acanthoscelides</taxon>
    </lineage>
</organism>
<feature type="transmembrane region" description="Helical" evidence="7">
    <location>
        <begin position="52"/>
        <end position="74"/>
    </location>
</feature>
<dbReference type="InterPro" id="IPR018270">
    <property type="entry name" value="C_nuclsd_transpt_met_bac"/>
</dbReference>
<dbReference type="Proteomes" id="UP001152888">
    <property type="component" value="Unassembled WGS sequence"/>
</dbReference>
<dbReference type="GO" id="GO:0005886">
    <property type="term" value="C:plasma membrane"/>
    <property type="evidence" value="ECO:0007669"/>
    <property type="project" value="UniProtKB-SubCell"/>
</dbReference>
<evidence type="ECO:0000259" key="9">
    <source>
        <dbReference type="Pfam" id="PF07662"/>
    </source>
</evidence>
<keyword evidence="12" id="KW-1185">Reference proteome</keyword>
<evidence type="ECO:0000256" key="2">
    <source>
        <dbReference type="ARBA" id="ARBA00009033"/>
    </source>
</evidence>
<evidence type="ECO:0000256" key="4">
    <source>
        <dbReference type="ARBA" id="ARBA00022692"/>
    </source>
</evidence>
<evidence type="ECO:0000256" key="7">
    <source>
        <dbReference type="RuleBase" id="RU362018"/>
    </source>
</evidence>
<feature type="transmembrane region" description="Helical" evidence="7">
    <location>
        <begin position="162"/>
        <end position="180"/>
    </location>
</feature>
<dbReference type="AlphaFoldDB" id="A0A9P0MM16"/>
<dbReference type="InterPro" id="IPR008276">
    <property type="entry name" value="C_nuclsd_transpt"/>
</dbReference>
<evidence type="ECO:0000259" key="8">
    <source>
        <dbReference type="Pfam" id="PF01773"/>
    </source>
</evidence>
<keyword evidence="5 7" id="KW-1133">Transmembrane helix</keyword>
<reference evidence="11" key="1">
    <citation type="submission" date="2022-03" db="EMBL/GenBank/DDBJ databases">
        <authorList>
            <person name="Sayadi A."/>
        </authorList>
    </citation>
    <scope>NUCLEOTIDE SEQUENCE</scope>
</reference>
<feature type="transmembrane region" description="Helical" evidence="7">
    <location>
        <begin position="249"/>
        <end position="271"/>
    </location>
</feature>
<dbReference type="InterPro" id="IPR011642">
    <property type="entry name" value="Gate_dom"/>
</dbReference>
<proteinExistence type="inferred from homology"/>
<keyword evidence="3" id="KW-1003">Cell membrane</keyword>
<feature type="domain" description="Concentrative nucleoside transporter C-terminal" evidence="9">
    <location>
        <begin position="354"/>
        <end position="562"/>
    </location>
</feature>
<evidence type="ECO:0000313" key="12">
    <source>
        <dbReference type="Proteomes" id="UP001152888"/>
    </source>
</evidence>
<keyword evidence="6 7" id="KW-0472">Membrane</keyword>
<feature type="transmembrane region" description="Helical" evidence="7">
    <location>
        <begin position="325"/>
        <end position="347"/>
    </location>
</feature>
<feature type="transmembrane region" description="Helical" evidence="7">
    <location>
        <begin position="414"/>
        <end position="436"/>
    </location>
</feature>
<evidence type="ECO:0000256" key="1">
    <source>
        <dbReference type="ARBA" id="ARBA00004651"/>
    </source>
</evidence>
<sequence length="571" mass="63518">MNGSTETILSKQEEVDSIDNRVPVNGEKVIDVEKAEEKRELKIWIDKYGSKLISYLVFVVITAYFIWSTCYYLNTEDTNIDVFNSTTCNGYGFLVILYSLYLYGFLYNQLLKPYVLPSLKTAVWQPSVSFLNSIKYGTIIFYISLLIATIAYLAFDTNDNRSRLIPISGLCAFLGLGYIFSSNRSMIPWKTILWGLILQFFFGLLTIRWEVGRNILECIGAKVNILLDYAFEGAAFTYGDFLVHEQAVFAFKALSTIYFISFLVNILYYYGIMQKVIGFLGEVLQWIMGTTICESVNSAANIFLGQSEAPLLLSPYLKDLTDSEIHSVMTSGFATVAGSVMAAYINYGARPQDLITSSIMSAPAALCFSKLMYPETEEVKVKKENIQTVERHYESVLDAASKGVSDAIAMVQGIIASVLSFLAFVYLINGILGWLGELVGFLDTRWSLELMAGKIFVPISFLMGVPWDECESVGTLIGIKTMVNEFVAFAKMKEMLEQGLLSKRTKVIATYAICGFSNPGSIGIMISALSTLIPHKREAVTRLVFRAFFGGALVCFMTACIACALMPEDAV</sequence>
<feature type="domain" description="Nucleoside transporter/FeoB GTPase Gate" evidence="10">
    <location>
        <begin position="251"/>
        <end position="346"/>
    </location>
</feature>
<feature type="transmembrane region" description="Helical" evidence="7">
    <location>
        <begin position="283"/>
        <end position="305"/>
    </location>
</feature>
<dbReference type="InterPro" id="IPR011657">
    <property type="entry name" value="CNT_C_dom"/>
</dbReference>
<dbReference type="Pfam" id="PF07670">
    <property type="entry name" value="Gate"/>
    <property type="match status" value="1"/>
</dbReference>
<name>A0A9P0MM16_ACAOB</name>
<accession>A0A9P0MM16</accession>
<gene>
    <name evidence="11" type="ORF">ACAOBT_LOCUS34595</name>
</gene>
<dbReference type="EMBL" id="CAKOFQ010008631">
    <property type="protein sequence ID" value="CAH2015189.1"/>
    <property type="molecule type" value="Genomic_DNA"/>
</dbReference>
<dbReference type="NCBIfam" id="TIGR00804">
    <property type="entry name" value="nupC"/>
    <property type="match status" value="1"/>
</dbReference>